<evidence type="ECO:0000313" key="2">
    <source>
        <dbReference type="Proteomes" id="UP000724058"/>
    </source>
</evidence>
<organism evidence="1 2">
    <name type="scientific">Dorea longicatena</name>
    <dbReference type="NCBI Taxonomy" id="88431"/>
    <lineage>
        <taxon>Bacteria</taxon>
        <taxon>Bacillati</taxon>
        <taxon>Bacillota</taxon>
        <taxon>Clostridia</taxon>
        <taxon>Lachnospirales</taxon>
        <taxon>Lachnospiraceae</taxon>
        <taxon>Dorea</taxon>
    </lineage>
</organism>
<sequence length="62" mass="7253">MALKIVRRYDANGNVIEDKDLERFRLDSPVVRQILYQMNKEMGAVDNIKVDASEKEISYNLH</sequence>
<dbReference type="AlphaFoldDB" id="A0AAP7ANG5"/>
<reference evidence="1" key="2">
    <citation type="submission" date="2020-02" db="EMBL/GenBank/DDBJ databases">
        <authorList>
            <person name="Littmann E."/>
            <person name="Sorbara M."/>
        </authorList>
    </citation>
    <scope>NUCLEOTIDE SEQUENCE</scope>
    <source>
        <strain evidence="1">MSK.10.16</strain>
    </source>
</reference>
<dbReference type="Proteomes" id="UP000724058">
    <property type="component" value="Unassembled WGS sequence"/>
</dbReference>
<name>A0AAP7ANG5_9FIRM</name>
<gene>
    <name evidence="1" type="ORF">G4332_01860</name>
</gene>
<protein>
    <submittedName>
        <fullName evidence="1">Uncharacterized protein</fullName>
    </submittedName>
</protein>
<dbReference type="EMBL" id="JAAIOD010000002">
    <property type="protein sequence ID" value="NSE56878.1"/>
    <property type="molecule type" value="Genomic_DNA"/>
</dbReference>
<comment type="caution">
    <text evidence="1">The sequence shown here is derived from an EMBL/GenBank/DDBJ whole genome shotgun (WGS) entry which is preliminary data.</text>
</comment>
<evidence type="ECO:0000313" key="1">
    <source>
        <dbReference type="EMBL" id="NSE56878.1"/>
    </source>
</evidence>
<dbReference type="RefSeq" id="WP_118576033.1">
    <property type="nucleotide sequence ID" value="NZ_JAAIOC010000013.1"/>
</dbReference>
<reference evidence="1" key="1">
    <citation type="journal article" date="2020" name="Cell Host Microbe">
        <title>Functional and Genomic Variation between Human-Derived Isolates of Lachnospiraceae Reveals Inter- and Intra-Species Diversity.</title>
        <authorList>
            <person name="Sorbara M.T."/>
            <person name="Littmann E.R."/>
            <person name="Fontana E."/>
            <person name="Moody T.U."/>
            <person name="Kohout C.E."/>
            <person name="Gjonbalaj M."/>
            <person name="Eaton V."/>
            <person name="Seok R."/>
            <person name="Leiner I.M."/>
            <person name="Pamer E.G."/>
        </authorList>
    </citation>
    <scope>NUCLEOTIDE SEQUENCE</scope>
    <source>
        <strain evidence="1">MSK.10.16</strain>
    </source>
</reference>
<accession>A0AAP7ANG5</accession>
<proteinExistence type="predicted"/>